<dbReference type="PANTHER" id="PTHR43778:SF2">
    <property type="entry name" value="PYRUVATE CARBOXYLASE, MITOCHONDRIAL"/>
    <property type="match status" value="1"/>
</dbReference>
<gene>
    <name evidence="5" type="primary">pycB</name>
    <name evidence="5" type="ORF">DGMP_33550</name>
</gene>
<keyword evidence="1" id="KW-0092">Biotin</keyword>
<dbReference type="InterPro" id="IPR055268">
    <property type="entry name" value="PCB-like"/>
</dbReference>
<evidence type="ECO:0000256" key="2">
    <source>
        <dbReference type="SAM" id="MobiDB-lite"/>
    </source>
</evidence>
<dbReference type="InterPro" id="IPR003379">
    <property type="entry name" value="Carboxylase_cons_dom"/>
</dbReference>
<dbReference type="Pfam" id="PF00682">
    <property type="entry name" value="HMGL-like"/>
    <property type="match status" value="1"/>
</dbReference>
<dbReference type="InterPro" id="IPR001882">
    <property type="entry name" value="Biotin_BS"/>
</dbReference>
<feature type="region of interest" description="Disordered" evidence="2">
    <location>
        <begin position="465"/>
        <end position="493"/>
    </location>
</feature>
<dbReference type="EMBL" id="AP024086">
    <property type="protein sequence ID" value="BCL62662.1"/>
    <property type="molecule type" value="Genomic_DNA"/>
</dbReference>
<evidence type="ECO:0000313" key="5">
    <source>
        <dbReference type="EMBL" id="BCL62662.1"/>
    </source>
</evidence>
<dbReference type="GO" id="GO:0004736">
    <property type="term" value="F:pyruvate carboxylase activity"/>
    <property type="evidence" value="ECO:0007669"/>
    <property type="project" value="TreeGrafter"/>
</dbReference>
<dbReference type="PROSITE" id="PS50991">
    <property type="entry name" value="PYR_CT"/>
    <property type="match status" value="1"/>
</dbReference>
<protein>
    <submittedName>
        <fullName evidence="5">Biotin attachment protein</fullName>
    </submittedName>
</protein>
<dbReference type="KEGG" id="dbk:DGMP_33550"/>
<dbReference type="CDD" id="cd07937">
    <property type="entry name" value="DRE_TIM_PC_TC_5S"/>
    <property type="match status" value="1"/>
</dbReference>
<dbReference type="InterPro" id="IPR000891">
    <property type="entry name" value="PYR_CT"/>
</dbReference>
<reference evidence="5" key="1">
    <citation type="submission" date="2020-09" db="EMBL/GenBank/DDBJ databases">
        <title>Desulfogranum mesoprofundum gen. nov., sp. nov., a novel mesophilic, sulfate-reducing chemolithoautotroph isolated from a deep-sea hydrothermal vent chimney in the Suiyo Seamount.</title>
        <authorList>
            <person name="Hashimoto Y."/>
            <person name="Nakagawa S."/>
        </authorList>
    </citation>
    <scope>NUCLEOTIDE SEQUENCE</scope>
    <source>
        <strain evidence="5">KT2</strain>
    </source>
</reference>
<evidence type="ECO:0000313" key="6">
    <source>
        <dbReference type="Proteomes" id="UP000826725"/>
    </source>
</evidence>
<dbReference type="Pfam" id="PF02436">
    <property type="entry name" value="PYC_OADA"/>
    <property type="match status" value="1"/>
</dbReference>
<dbReference type="AlphaFoldDB" id="A0A8D5JNG8"/>
<dbReference type="PROSITE" id="PS00188">
    <property type="entry name" value="BIOTIN"/>
    <property type="match status" value="1"/>
</dbReference>
<dbReference type="GO" id="GO:0006094">
    <property type="term" value="P:gluconeogenesis"/>
    <property type="evidence" value="ECO:0007669"/>
    <property type="project" value="TreeGrafter"/>
</dbReference>
<evidence type="ECO:0000259" key="3">
    <source>
        <dbReference type="PROSITE" id="PS50968"/>
    </source>
</evidence>
<dbReference type="PANTHER" id="PTHR43778">
    <property type="entry name" value="PYRUVATE CARBOXYLASE"/>
    <property type="match status" value="1"/>
</dbReference>
<dbReference type="PROSITE" id="PS50968">
    <property type="entry name" value="BIOTINYL_LIPOYL"/>
    <property type="match status" value="1"/>
</dbReference>
<keyword evidence="6" id="KW-1185">Reference proteome</keyword>
<dbReference type="FunFam" id="2.40.50.100:FF:000003">
    <property type="entry name" value="Acetyl-CoA carboxylase biotin carboxyl carrier protein"/>
    <property type="match status" value="1"/>
</dbReference>
<proteinExistence type="predicted"/>
<evidence type="ECO:0000256" key="1">
    <source>
        <dbReference type="ARBA" id="ARBA00023267"/>
    </source>
</evidence>
<accession>A0A8D5JNG8</accession>
<name>A0A8D5JNG8_9BACT</name>
<feature type="domain" description="Lipoyl-binding" evidence="3">
    <location>
        <begin position="519"/>
        <end position="595"/>
    </location>
</feature>
<sequence>MSKKVIQFMDTSFRDGFQSVFGARVLTDDFLPAVKASVDAGITNIEAGGGARFQSLFFYCGESAFDMMDRFRSEVGPDVALQTLARGINVVALSQCPRDIIDLHAKMFKKHGMTTIRNFDALNDVRNLEYSGERIAHHGLNHQVVVSMMDLPPGCTGAHTAEFYMDRLKQILDADIPFHSICFKDASGTSNPKKVFETFKAARKLVSDDTILWFHTHDTAGLAISQNLAAIEGGADGIDLAKAPVSGGTCQADILSMIHALKGTDFTLDLDYEKILVATEAFEKAMKEYFFPPEAKMVSPTVTLSPMPGGALTANTMMMRDTGTLHLYADVIKEMSEVVRLGGFGTSVTPVSQFYFQQAYLNVTQGKWKKINPSYGNMVLGYFGRTPAPPDPEIIKIASEQLGKPVFTEDPLDILEPGIPKATKILEENNLPVNDENIFIIASCEQKGLDFLLGNAVTNIRKITDEKPADKKSSKTTAPAAPAPMGPRDYTITVNNRPYNVTVSEAGGIKAAPAAPAPVADDGVEGTEVEAPTPGNVVKILVEVGSTVETDQPLVILEAMKMESEVKSPCSGKVLAIHISAGDTVQSSDPLFTIG</sequence>
<evidence type="ECO:0000259" key="4">
    <source>
        <dbReference type="PROSITE" id="PS50991"/>
    </source>
</evidence>
<dbReference type="CDD" id="cd06850">
    <property type="entry name" value="biotinyl_domain"/>
    <property type="match status" value="1"/>
</dbReference>
<dbReference type="GO" id="GO:0005737">
    <property type="term" value="C:cytoplasm"/>
    <property type="evidence" value="ECO:0007669"/>
    <property type="project" value="TreeGrafter"/>
</dbReference>
<feature type="domain" description="Pyruvate carboxyltransferase" evidence="4">
    <location>
        <begin position="6"/>
        <end position="276"/>
    </location>
</feature>
<organism evidence="5 6">
    <name type="scientific">Desulfomarina profundi</name>
    <dbReference type="NCBI Taxonomy" id="2772557"/>
    <lineage>
        <taxon>Bacteria</taxon>
        <taxon>Pseudomonadati</taxon>
        <taxon>Thermodesulfobacteriota</taxon>
        <taxon>Desulfobulbia</taxon>
        <taxon>Desulfobulbales</taxon>
        <taxon>Desulfobulbaceae</taxon>
        <taxon>Desulfomarina</taxon>
    </lineage>
</organism>
<dbReference type="Proteomes" id="UP000826725">
    <property type="component" value="Chromosome"/>
</dbReference>
<dbReference type="InterPro" id="IPR000089">
    <property type="entry name" value="Biotin_lipoyl"/>
</dbReference>
<dbReference type="Pfam" id="PF00364">
    <property type="entry name" value="Biotin_lipoyl"/>
    <property type="match status" value="1"/>
</dbReference>